<sequence length="675" mass="71438">MPLSNQPVSAQPSSSIPAPAPAPPGFVDAKPSGEIPSSGEPAPGSRWDRSRFSELLSPLTPPEQPRPEQPRQDLPRPEQSRQEQSRADLPRPQPAPASPAPPAQPTPRESGLGTGGLRPDREPGLSTGSRRPDREPGLGTGGLRPDREPGLGSGNLTPGLRAFDVPTPNSAPPYPYEGDLDDQPPPPPPIVQQRAAVPLVRPATPGGGRRADWGTAEHSTTDPRHALSGGTGVQGVPRVASDEPGPARPAYDPSSFPRRLSYEPPPPYEVPKPYEPPAPVPSPPEPSSYSGFGETTARLDPAAERGLPQRVPAQPDVPKGVPEPPLVEATAETPALARIATHLRRGDVLPVQERQEGFDVQAILAAVREVDGVRDASLRSTPTGAHSLRLDLAEGADPAEVSRQVARLLQDRMGLDAAMPGEAPPPAEPPLAAAPVSPPALVPRVRQAEQVSAPPVSQTPLADSIAPERERETRERETRERETREREAREREIREAREREARDRHADAARLVPEVDESAEVVPTGVDCGPPRPLYPNEHPGPRVVIENVHVNTFGADATVEVKLAVGGRTASGTASGPAVDGYLLRLCAMATAGAVDELLSHSDHPDGPARCFVEHAAAVPFGAAQVAVVVLLLSCGGWVEQLAGSAVVTSDDRHAMVRATLAAVNRRLEALLTR</sequence>
<feature type="compositionally biased region" description="Basic and acidic residues" evidence="1">
    <location>
        <begin position="466"/>
        <end position="506"/>
    </location>
</feature>
<feature type="region of interest" description="Disordered" evidence="1">
    <location>
        <begin position="416"/>
        <end position="506"/>
    </location>
</feature>
<evidence type="ECO:0000313" key="3">
    <source>
        <dbReference type="Proteomes" id="UP000598996"/>
    </source>
</evidence>
<gene>
    <name evidence="2" type="ORF">JKJ07_22815</name>
</gene>
<protein>
    <submittedName>
        <fullName evidence="2">Daple</fullName>
    </submittedName>
</protein>
<feature type="compositionally biased region" description="Pro residues" evidence="1">
    <location>
        <begin position="91"/>
        <end position="105"/>
    </location>
</feature>
<dbReference type="RefSeq" id="WP_202993725.1">
    <property type="nucleotide sequence ID" value="NZ_JAENHO010000006.1"/>
</dbReference>
<comment type="caution">
    <text evidence="2">The sequence shown here is derived from an EMBL/GenBank/DDBJ whole genome shotgun (WGS) entry which is preliminary data.</text>
</comment>
<dbReference type="Proteomes" id="UP000598996">
    <property type="component" value="Unassembled WGS sequence"/>
</dbReference>
<evidence type="ECO:0000256" key="1">
    <source>
        <dbReference type="SAM" id="MobiDB-lite"/>
    </source>
</evidence>
<keyword evidence="3" id="KW-1185">Reference proteome</keyword>
<organism evidence="2 3">
    <name type="scientific">Paractinoplanes lichenicola</name>
    <dbReference type="NCBI Taxonomy" id="2802976"/>
    <lineage>
        <taxon>Bacteria</taxon>
        <taxon>Bacillati</taxon>
        <taxon>Actinomycetota</taxon>
        <taxon>Actinomycetes</taxon>
        <taxon>Micromonosporales</taxon>
        <taxon>Micromonosporaceae</taxon>
        <taxon>Paractinoplanes</taxon>
    </lineage>
</organism>
<feature type="compositionally biased region" description="Pro residues" evidence="1">
    <location>
        <begin position="263"/>
        <end position="286"/>
    </location>
</feature>
<feature type="compositionally biased region" description="Low complexity" evidence="1">
    <location>
        <begin position="7"/>
        <end position="17"/>
    </location>
</feature>
<accession>A0ABS1VR92</accession>
<proteinExistence type="predicted"/>
<reference evidence="2 3" key="1">
    <citation type="submission" date="2021-01" db="EMBL/GenBank/DDBJ databases">
        <title>Actinoplanes sp. nov. LDG1-01 isolated from lichen.</title>
        <authorList>
            <person name="Saeng-In P."/>
            <person name="Phongsopitanun W."/>
            <person name="Kanchanasin P."/>
            <person name="Yuki M."/>
            <person name="Kudo T."/>
            <person name="Ohkuma M."/>
            <person name="Tanasupawat S."/>
        </authorList>
    </citation>
    <scope>NUCLEOTIDE SEQUENCE [LARGE SCALE GENOMIC DNA]</scope>
    <source>
        <strain evidence="2 3">LDG1-01</strain>
    </source>
</reference>
<feature type="compositionally biased region" description="Basic and acidic residues" evidence="1">
    <location>
        <begin position="65"/>
        <end position="89"/>
    </location>
</feature>
<feature type="region of interest" description="Disordered" evidence="1">
    <location>
        <begin position="1"/>
        <end position="325"/>
    </location>
</feature>
<name>A0ABS1VR92_9ACTN</name>
<evidence type="ECO:0000313" key="2">
    <source>
        <dbReference type="EMBL" id="MBL7257134.1"/>
    </source>
</evidence>
<dbReference type="EMBL" id="JAENHO010000006">
    <property type="protein sequence ID" value="MBL7257134.1"/>
    <property type="molecule type" value="Genomic_DNA"/>
</dbReference>